<feature type="compositionally biased region" description="Acidic residues" evidence="1">
    <location>
        <begin position="1082"/>
        <end position="1095"/>
    </location>
</feature>
<evidence type="ECO:0000313" key="3">
    <source>
        <dbReference type="Proteomes" id="UP000217790"/>
    </source>
</evidence>
<gene>
    <name evidence="2" type="ORF">ARMGADRAFT_1032672</name>
</gene>
<feature type="region of interest" description="Disordered" evidence="1">
    <location>
        <begin position="1077"/>
        <end position="1108"/>
    </location>
</feature>
<accession>A0A2H3DRK2</accession>
<evidence type="ECO:0000313" key="2">
    <source>
        <dbReference type="EMBL" id="PBK90076.1"/>
    </source>
</evidence>
<dbReference type="Proteomes" id="UP000217790">
    <property type="component" value="Unassembled WGS sequence"/>
</dbReference>
<name>A0A2H3DRK2_ARMGA</name>
<reference evidence="3" key="1">
    <citation type="journal article" date="2017" name="Nat. Ecol. Evol.">
        <title>Genome expansion and lineage-specific genetic innovations in the forest pathogenic fungi Armillaria.</title>
        <authorList>
            <person name="Sipos G."/>
            <person name="Prasanna A.N."/>
            <person name="Walter M.C."/>
            <person name="O'Connor E."/>
            <person name="Balint B."/>
            <person name="Krizsan K."/>
            <person name="Kiss B."/>
            <person name="Hess J."/>
            <person name="Varga T."/>
            <person name="Slot J."/>
            <person name="Riley R."/>
            <person name="Boka B."/>
            <person name="Rigling D."/>
            <person name="Barry K."/>
            <person name="Lee J."/>
            <person name="Mihaltcheva S."/>
            <person name="LaButti K."/>
            <person name="Lipzen A."/>
            <person name="Waldron R."/>
            <person name="Moloney N.M."/>
            <person name="Sperisen C."/>
            <person name="Kredics L."/>
            <person name="Vagvoelgyi C."/>
            <person name="Patrignani A."/>
            <person name="Fitzpatrick D."/>
            <person name="Nagy I."/>
            <person name="Doyle S."/>
            <person name="Anderson J.B."/>
            <person name="Grigoriev I.V."/>
            <person name="Gueldener U."/>
            <person name="Muensterkoetter M."/>
            <person name="Nagy L.G."/>
        </authorList>
    </citation>
    <scope>NUCLEOTIDE SEQUENCE [LARGE SCALE GENOMIC DNA]</scope>
    <source>
        <strain evidence="3">Ar21-2</strain>
    </source>
</reference>
<evidence type="ECO:0000256" key="1">
    <source>
        <dbReference type="SAM" id="MobiDB-lite"/>
    </source>
</evidence>
<organism evidence="2 3">
    <name type="scientific">Armillaria gallica</name>
    <name type="common">Bulbous honey fungus</name>
    <name type="synonym">Armillaria bulbosa</name>
    <dbReference type="NCBI Taxonomy" id="47427"/>
    <lineage>
        <taxon>Eukaryota</taxon>
        <taxon>Fungi</taxon>
        <taxon>Dikarya</taxon>
        <taxon>Basidiomycota</taxon>
        <taxon>Agaricomycotina</taxon>
        <taxon>Agaricomycetes</taxon>
        <taxon>Agaricomycetidae</taxon>
        <taxon>Agaricales</taxon>
        <taxon>Marasmiineae</taxon>
        <taxon>Physalacriaceae</taxon>
        <taxon>Armillaria</taxon>
    </lineage>
</organism>
<sequence length="1282" mass="143497">MGLYQGGTGTLARYTGQKSIQIGPRTNIGSLLRVRHHHLGYKFQRNDLCNHDEKTMPSLTMRCQRQQMPTLLKIEKLNEHHYTCIEAGTHLLKTLNDCCLPHGCRNDLSTEFVAEDRAVCPKCRQHVGLGPGGLSNLRDRHLSSKKCLQAARARNAGPRKAQSSLMGFLQPKAKAIMPTVSDPSLINPSTSAALMAASESSFEADSHVDSSRLVDHQPINGQQNPINELEALIPSLTTAINTESSTNDDLAVFMVDPALLDDPAIAAGDLWEEIVNGFMHRAFWGKTDLDKDLFRKRIEGLIRAVKSIVPTQTERPKTMSKPTACRQNSSSFAIPVIDKIIDVDNIPVGVLNPSESAGCSVTESENHLGRCQGYKLAVPEGKSPHLLYPFALHDHLSLPWDYEMRHGILFLRSRACLGFPLVSDSLRVCEHCLALGEDQKIEGIQDWFAKGIHKNSTFAYHGFGGMIDIVHRKDRQINALKLIHLNLERKLLGRATALEDYKRLMYEAAAKGVYHPKSFTEEEEMLAVLFWRLGGVRLAEIAHRALNLPGMTTIRDRSTVPPIRPSYGLPTTTEIEKNIVSCLESIRPILESLRCLPKRVVHMVLMLDEIAVEKRIRWDHDTNYFLGVCREHSHRASLEFCSSDDMDELFKGINDGEVHYASEATVGALCLLTDDKRLNSAHPILVSGTCKRESAMEHAHIIQTVMNAINHEKSGTNLRTISIASDRETKRGGSLVNLTFQHELSPQSPLYKHVSPVKLPLMNFLVGEDEITADKDYRHVFKRIRNLLLRDRGVTVLDVHITPAVLKVHLRTEGHSETHIRYLFKPSDKQDVKLTYDLLKEMWSLPESSSDKPGFASSRNAIQILGRLFKYLLLPYICVDFSLSEQLQHLSAAAHLNLTLFRAAQKHFFPTLLYADIMIMIKNAYLCVAKGKVDNPEGFFYLILLGTDGLEKIFGILRTMVGNDANVDMLQLSTRLTGTTKVSNILAKYPEWDRGPCRLRLPALARNLSPVPLNEDHLTPSAWRGDVSLMLVSLQTCWRMGRAKAVQETSEILPLLSSLEGLSDIDILSPFGQLILNQPRDADDDEPEPEDDDEAVSGTDSAPIPSILTTPCSQEFEDALAAEAGQIDGDHTDQPPRFEKDVILDGVKVNKARALGIRSKYRNQPTSTDRLKRVQELGHFNAHMSHNNIIDYDSAFGQPCLMLNEPMAILIRCERMIFLGIGEVINVHINSESVELVPSDLLMEDTVSVTFQLMELIPTSEEDDPSSKNDWRMKTHLQPIEI</sequence>
<proteinExistence type="predicted"/>
<dbReference type="EMBL" id="KZ293666">
    <property type="protein sequence ID" value="PBK90076.1"/>
    <property type="molecule type" value="Genomic_DNA"/>
</dbReference>
<dbReference type="OrthoDB" id="3173036at2759"/>
<keyword evidence="3" id="KW-1185">Reference proteome</keyword>
<dbReference type="OMA" id="IMIKNAY"/>
<protein>
    <submittedName>
        <fullName evidence="2">Uncharacterized protein</fullName>
    </submittedName>
</protein>
<dbReference type="InParanoid" id="A0A2H3DRK2"/>